<evidence type="ECO:0000256" key="8">
    <source>
        <dbReference type="ARBA" id="ARBA00022917"/>
    </source>
</evidence>
<evidence type="ECO:0000256" key="3">
    <source>
        <dbReference type="ARBA" id="ARBA00010728"/>
    </source>
</evidence>
<feature type="binding site" evidence="13">
    <location>
        <position position="389"/>
    </location>
    <ligand>
        <name>L-serine</name>
        <dbReference type="ChEBI" id="CHEBI:33384"/>
    </ligand>
</feature>
<dbReference type="PROSITE" id="PS50862">
    <property type="entry name" value="AA_TRNA_LIGASE_II"/>
    <property type="match status" value="1"/>
</dbReference>
<feature type="binding site" evidence="12 14">
    <location>
        <begin position="357"/>
        <end position="360"/>
    </location>
    <ligand>
        <name>ATP</name>
        <dbReference type="ChEBI" id="CHEBI:30616"/>
    </ligand>
</feature>
<dbReference type="InterPro" id="IPR010978">
    <property type="entry name" value="tRNA-bd_arm"/>
</dbReference>
<dbReference type="Pfam" id="PF00587">
    <property type="entry name" value="tRNA-synt_2b"/>
    <property type="match status" value="1"/>
</dbReference>
<evidence type="ECO:0000313" key="17">
    <source>
        <dbReference type="EMBL" id="OGE80281.1"/>
    </source>
</evidence>
<evidence type="ECO:0000256" key="5">
    <source>
        <dbReference type="ARBA" id="ARBA00022598"/>
    </source>
</evidence>
<feature type="site" description="Important for serine binding" evidence="13">
    <location>
        <position position="391"/>
    </location>
</feature>
<dbReference type="SUPFAM" id="SSF46589">
    <property type="entry name" value="tRNA-binding arm"/>
    <property type="match status" value="1"/>
</dbReference>
<accession>A0A1F5NRI5</accession>
<dbReference type="AlphaFoldDB" id="A0A1F5NRI5"/>
<evidence type="ECO:0000256" key="9">
    <source>
        <dbReference type="ARBA" id="ARBA00023146"/>
    </source>
</evidence>
<feature type="binding site" evidence="13">
    <location>
        <position position="239"/>
    </location>
    <ligand>
        <name>L-serine</name>
        <dbReference type="ChEBI" id="CHEBI:33384"/>
    </ligand>
</feature>
<dbReference type="InterPro" id="IPR045864">
    <property type="entry name" value="aa-tRNA-synth_II/BPL/LPL"/>
</dbReference>
<feature type="domain" description="Aminoacyl-transfer RNA synthetases class-II family profile" evidence="16">
    <location>
        <begin position="134"/>
        <end position="416"/>
    </location>
</feature>
<dbReference type="Proteomes" id="UP000176233">
    <property type="component" value="Unassembled WGS sequence"/>
</dbReference>
<organism evidence="17 18">
    <name type="scientific">Candidatus Doudnabacteria bacterium RIFCSPHIGHO2_01_FULL_45_18</name>
    <dbReference type="NCBI Taxonomy" id="1817823"/>
    <lineage>
        <taxon>Bacteria</taxon>
        <taxon>Candidatus Doudnaibacteriota</taxon>
    </lineage>
</organism>
<keyword evidence="6 12" id="KW-0547">Nucleotide-binding</keyword>
<evidence type="ECO:0000256" key="12">
    <source>
        <dbReference type="HAMAP-Rule" id="MF_00176"/>
    </source>
</evidence>
<comment type="domain">
    <text evidence="12">Consists of two distinct domains, a catalytic core and a N-terminal extension that is involved in tRNA binding.</text>
</comment>
<comment type="catalytic activity">
    <reaction evidence="11 12">
        <text>tRNA(Ser) + L-serine + ATP = L-seryl-tRNA(Ser) + AMP + diphosphate + H(+)</text>
        <dbReference type="Rhea" id="RHEA:12292"/>
        <dbReference type="Rhea" id="RHEA-COMP:9669"/>
        <dbReference type="Rhea" id="RHEA-COMP:9703"/>
        <dbReference type="ChEBI" id="CHEBI:15378"/>
        <dbReference type="ChEBI" id="CHEBI:30616"/>
        <dbReference type="ChEBI" id="CHEBI:33019"/>
        <dbReference type="ChEBI" id="CHEBI:33384"/>
        <dbReference type="ChEBI" id="CHEBI:78442"/>
        <dbReference type="ChEBI" id="CHEBI:78533"/>
        <dbReference type="ChEBI" id="CHEBI:456215"/>
        <dbReference type="EC" id="6.1.1.11"/>
    </reaction>
</comment>
<sequence>MLDIKYIRENPDKVRKAIKDKNGNVENLDNAIQKDNLRRSLIIDVEAIRSRRNQIAEKLKQDKDDALIEESKQLKERLTKLETELSNIEQDWKAAMIQIPNPALENVPVGNDETENKVLRKEGKPPKFSFKPKDHLELGEALDIIDVGRATKVVGGRFAYLKNQAAVLEFALIQFALSRLMKKGFQPILPPAVVKKSIADGLGYWQAGGNQNYWLLTDQETFDEGLTTKDPDPTYLIGTSEHSVVPMYKDETLPESELPKKYVAFSSCFRREAGSYGRDTRGILRVHQFDKLEMVAFVKPDQDEQVRKELLGVVEDMMKELELPYQVVALCTGDTAFPAAETIDIETWIPSQDKYRETHSISTTTDFQARRLNIKYQSKDERGFAHILNGTAIAMPRMIIAILENNQQEDGSIKIPKVLQEYTGFSEIKK</sequence>
<feature type="binding site" evidence="14">
    <location>
        <begin position="286"/>
        <end position="289"/>
    </location>
    <ligand>
        <name>ATP</name>
        <dbReference type="ChEBI" id="CHEBI:30616"/>
    </ligand>
</feature>
<keyword evidence="5 12" id="KW-0436">Ligase</keyword>
<dbReference type="GO" id="GO:0005524">
    <property type="term" value="F:ATP binding"/>
    <property type="evidence" value="ECO:0007669"/>
    <property type="project" value="UniProtKB-UniRule"/>
</dbReference>
<dbReference type="EMBL" id="MFEJ01000016">
    <property type="protein sequence ID" value="OGE80281.1"/>
    <property type="molecule type" value="Genomic_DNA"/>
</dbReference>
<evidence type="ECO:0000256" key="7">
    <source>
        <dbReference type="ARBA" id="ARBA00022840"/>
    </source>
</evidence>
<feature type="binding site" evidence="12">
    <location>
        <position position="286"/>
    </location>
    <ligand>
        <name>ATP</name>
        <dbReference type="ChEBI" id="CHEBI:30616"/>
    </ligand>
</feature>
<dbReference type="EC" id="6.1.1.11" evidence="12"/>
<dbReference type="SUPFAM" id="SSF55681">
    <property type="entry name" value="Class II aaRS and biotin synthetases"/>
    <property type="match status" value="1"/>
</dbReference>
<keyword evidence="9 12" id="KW-0030">Aminoacyl-tRNA synthetase</keyword>
<dbReference type="InterPro" id="IPR015866">
    <property type="entry name" value="Ser-tRNA-synth_1_N"/>
</dbReference>
<comment type="subunit">
    <text evidence="12">Homodimer. The tRNA molecule binds across the dimer.</text>
</comment>
<dbReference type="HAMAP" id="MF_00176">
    <property type="entry name" value="Ser_tRNA_synth_type1"/>
    <property type="match status" value="1"/>
</dbReference>
<comment type="pathway">
    <text evidence="2 12">Aminoacyl-tRNA biosynthesis; selenocysteinyl-tRNA(Sec) biosynthesis; L-seryl-tRNA(Sec) from L-serine and tRNA(Sec): step 1/1.</text>
</comment>
<evidence type="ECO:0000256" key="4">
    <source>
        <dbReference type="ARBA" id="ARBA00022490"/>
    </source>
</evidence>
<dbReference type="GO" id="GO:0006434">
    <property type="term" value="P:seryl-tRNA aminoacylation"/>
    <property type="evidence" value="ECO:0007669"/>
    <property type="project" value="UniProtKB-UniRule"/>
</dbReference>
<keyword evidence="8 12" id="KW-0648">Protein biosynthesis</keyword>
<dbReference type="Gene3D" id="1.10.287.40">
    <property type="entry name" value="Serine-tRNA synthetase, tRNA binding domain"/>
    <property type="match status" value="1"/>
</dbReference>
<comment type="caution">
    <text evidence="17">The sequence shown here is derived from an EMBL/GenBank/DDBJ whole genome shotgun (WGS) entry which is preliminary data.</text>
</comment>
<dbReference type="InterPro" id="IPR033729">
    <property type="entry name" value="SerRS_core"/>
</dbReference>
<feature type="binding site" evidence="12 13">
    <location>
        <position position="293"/>
    </location>
    <ligand>
        <name>L-serine</name>
        <dbReference type="ChEBI" id="CHEBI:33384"/>
    </ligand>
</feature>
<proteinExistence type="inferred from homology"/>
<evidence type="ECO:0000256" key="1">
    <source>
        <dbReference type="ARBA" id="ARBA00004496"/>
    </source>
</evidence>
<gene>
    <name evidence="12" type="primary">serS</name>
    <name evidence="17" type="ORF">A2660_01095</name>
</gene>
<dbReference type="CDD" id="cd00770">
    <property type="entry name" value="SerRS_core"/>
    <property type="match status" value="1"/>
</dbReference>
<evidence type="ECO:0000256" key="10">
    <source>
        <dbReference type="ARBA" id="ARBA00047929"/>
    </source>
</evidence>
<dbReference type="PANTHER" id="PTHR43697">
    <property type="entry name" value="SERYL-TRNA SYNTHETASE"/>
    <property type="match status" value="1"/>
</dbReference>
<feature type="binding site" evidence="12">
    <location>
        <begin position="239"/>
        <end position="241"/>
    </location>
    <ligand>
        <name>L-serine</name>
        <dbReference type="ChEBI" id="CHEBI:33384"/>
    </ligand>
</feature>
<feature type="binding site" evidence="13">
    <location>
        <position position="270"/>
    </location>
    <ligand>
        <name>L-serine</name>
        <dbReference type="ChEBI" id="CHEBI:33384"/>
    </ligand>
</feature>
<feature type="coiled-coil region" evidence="15">
    <location>
        <begin position="64"/>
        <end position="91"/>
    </location>
</feature>
<evidence type="ECO:0000256" key="2">
    <source>
        <dbReference type="ARBA" id="ARBA00005045"/>
    </source>
</evidence>
<dbReference type="GO" id="GO:0004828">
    <property type="term" value="F:serine-tRNA ligase activity"/>
    <property type="evidence" value="ECO:0007669"/>
    <property type="project" value="UniProtKB-UniRule"/>
</dbReference>
<evidence type="ECO:0000256" key="13">
    <source>
        <dbReference type="PIRSR" id="PIRSR001529-1"/>
    </source>
</evidence>
<dbReference type="PIRSF" id="PIRSF001529">
    <property type="entry name" value="Ser-tRNA-synth_IIa"/>
    <property type="match status" value="1"/>
</dbReference>
<evidence type="ECO:0000256" key="15">
    <source>
        <dbReference type="SAM" id="Coils"/>
    </source>
</evidence>
<dbReference type="InterPro" id="IPR002317">
    <property type="entry name" value="Ser-tRNA-ligase_type_1"/>
</dbReference>
<dbReference type="GO" id="GO:0016260">
    <property type="term" value="P:selenocysteine biosynthetic process"/>
    <property type="evidence" value="ECO:0007669"/>
    <property type="project" value="UniProtKB-UniRule"/>
</dbReference>
<dbReference type="Gene3D" id="3.30.930.10">
    <property type="entry name" value="Bira Bifunctional Protein, Domain 2"/>
    <property type="match status" value="1"/>
</dbReference>
<keyword evidence="15" id="KW-0175">Coiled coil</keyword>
<comment type="similarity">
    <text evidence="3 12">Belongs to the class-II aminoacyl-tRNA synthetase family. Type-1 seryl-tRNA synthetase subfamily.</text>
</comment>
<dbReference type="PANTHER" id="PTHR43697:SF1">
    <property type="entry name" value="SERINE--TRNA LIGASE"/>
    <property type="match status" value="1"/>
</dbReference>
<evidence type="ECO:0000256" key="6">
    <source>
        <dbReference type="ARBA" id="ARBA00022741"/>
    </source>
</evidence>
<dbReference type="Pfam" id="PF02403">
    <property type="entry name" value="Seryl_tRNA_N"/>
    <property type="match status" value="1"/>
</dbReference>
<protein>
    <recommendedName>
        <fullName evidence="12">Serine--tRNA ligase</fullName>
        <ecNumber evidence="12">6.1.1.11</ecNumber>
    </recommendedName>
    <alternativeName>
        <fullName evidence="12">Seryl-tRNA synthetase</fullName>
        <shortName evidence="12">SerRS</shortName>
    </alternativeName>
    <alternativeName>
        <fullName evidence="12">Seryl-tRNA(Ser/Sec) synthetase</fullName>
    </alternativeName>
</protein>
<reference evidence="17 18" key="1">
    <citation type="journal article" date="2016" name="Nat. Commun.">
        <title>Thousands of microbial genomes shed light on interconnected biogeochemical processes in an aquifer system.</title>
        <authorList>
            <person name="Anantharaman K."/>
            <person name="Brown C.T."/>
            <person name="Hug L.A."/>
            <person name="Sharon I."/>
            <person name="Castelle C.J."/>
            <person name="Probst A.J."/>
            <person name="Thomas B.C."/>
            <person name="Singh A."/>
            <person name="Wilkins M.J."/>
            <person name="Karaoz U."/>
            <person name="Brodie E.L."/>
            <person name="Williams K.H."/>
            <person name="Hubbard S.S."/>
            <person name="Banfield J.F."/>
        </authorList>
    </citation>
    <scope>NUCLEOTIDE SEQUENCE [LARGE SCALE GENOMIC DNA]</scope>
</reference>
<comment type="subcellular location">
    <subcellularLocation>
        <location evidence="1 12">Cytoplasm</location>
    </subcellularLocation>
</comment>
<evidence type="ECO:0000259" key="16">
    <source>
        <dbReference type="PROSITE" id="PS50862"/>
    </source>
</evidence>
<keyword evidence="4 12" id="KW-0963">Cytoplasm</keyword>
<dbReference type="PRINTS" id="PR00981">
    <property type="entry name" value="TRNASYNTHSER"/>
</dbReference>
<dbReference type="NCBIfam" id="TIGR00414">
    <property type="entry name" value="serS"/>
    <property type="match status" value="1"/>
</dbReference>
<name>A0A1F5NRI5_9BACT</name>
<dbReference type="GO" id="GO:0005737">
    <property type="term" value="C:cytoplasm"/>
    <property type="evidence" value="ECO:0007669"/>
    <property type="project" value="UniProtKB-SubCell"/>
</dbReference>
<comment type="function">
    <text evidence="12">Catalyzes the attachment of serine to tRNA(Ser). Is also able to aminoacylate tRNA(Sec) with serine, to form the misacylated tRNA L-seryl-tRNA(Sec), which will be further converted into selenocysteinyl-tRNA(Sec).</text>
</comment>
<dbReference type="UniPathway" id="UPA00906">
    <property type="reaction ID" value="UER00895"/>
</dbReference>
<dbReference type="InterPro" id="IPR042103">
    <property type="entry name" value="SerRS_1_N_sf"/>
</dbReference>
<evidence type="ECO:0000313" key="18">
    <source>
        <dbReference type="Proteomes" id="UP000176233"/>
    </source>
</evidence>
<evidence type="ECO:0000256" key="14">
    <source>
        <dbReference type="PIRSR" id="PIRSR001529-2"/>
    </source>
</evidence>
<feature type="binding site" evidence="12">
    <location>
        <position position="391"/>
    </location>
    <ligand>
        <name>L-serine</name>
        <dbReference type="ChEBI" id="CHEBI:33384"/>
    </ligand>
</feature>
<comment type="catalytic activity">
    <reaction evidence="10 12">
        <text>tRNA(Sec) + L-serine + ATP = L-seryl-tRNA(Sec) + AMP + diphosphate + H(+)</text>
        <dbReference type="Rhea" id="RHEA:42580"/>
        <dbReference type="Rhea" id="RHEA-COMP:9742"/>
        <dbReference type="Rhea" id="RHEA-COMP:10128"/>
        <dbReference type="ChEBI" id="CHEBI:15378"/>
        <dbReference type="ChEBI" id="CHEBI:30616"/>
        <dbReference type="ChEBI" id="CHEBI:33019"/>
        <dbReference type="ChEBI" id="CHEBI:33384"/>
        <dbReference type="ChEBI" id="CHEBI:78442"/>
        <dbReference type="ChEBI" id="CHEBI:78533"/>
        <dbReference type="ChEBI" id="CHEBI:456215"/>
        <dbReference type="EC" id="6.1.1.11"/>
    </reaction>
</comment>
<dbReference type="InterPro" id="IPR002314">
    <property type="entry name" value="aa-tRNA-synt_IIb"/>
</dbReference>
<keyword evidence="7 12" id="KW-0067">ATP-binding</keyword>
<feature type="binding site" evidence="12 14">
    <location>
        <begin position="270"/>
        <end position="272"/>
    </location>
    <ligand>
        <name>ATP</name>
        <dbReference type="ChEBI" id="CHEBI:30616"/>
    </ligand>
</feature>
<dbReference type="InterPro" id="IPR006195">
    <property type="entry name" value="aa-tRNA-synth_II"/>
</dbReference>
<evidence type="ECO:0000256" key="11">
    <source>
        <dbReference type="ARBA" id="ARBA00048823"/>
    </source>
</evidence>